<protein>
    <submittedName>
        <fullName evidence="2">GH13523</fullName>
    </submittedName>
</protein>
<proteinExistence type="predicted"/>
<evidence type="ECO:0000256" key="1">
    <source>
        <dbReference type="SAM" id="MobiDB-lite"/>
    </source>
</evidence>
<feature type="compositionally biased region" description="Acidic residues" evidence="1">
    <location>
        <begin position="35"/>
        <end position="59"/>
    </location>
</feature>
<organism evidence="3">
    <name type="scientific">Drosophila grimshawi</name>
    <name type="common">Hawaiian fruit fly</name>
    <name type="synonym">Idiomyia grimshawi</name>
    <dbReference type="NCBI Taxonomy" id="7222"/>
    <lineage>
        <taxon>Eukaryota</taxon>
        <taxon>Metazoa</taxon>
        <taxon>Ecdysozoa</taxon>
        <taxon>Arthropoda</taxon>
        <taxon>Hexapoda</taxon>
        <taxon>Insecta</taxon>
        <taxon>Pterygota</taxon>
        <taxon>Neoptera</taxon>
        <taxon>Endopterygota</taxon>
        <taxon>Diptera</taxon>
        <taxon>Brachycera</taxon>
        <taxon>Muscomorpha</taxon>
        <taxon>Ephydroidea</taxon>
        <taxon>Drosophilidae</taxon>
        <taxon>Drosophila</taxon>
        <taxon>Hawaiian Drosophila</taxon>
    </lineage>
</organism>
<dbReference type="EMBL" id="CH916372">
    <property type="protein sequence ID" value="EDV98811.1"/>
    <property type="molecule type" value="Genomic_DNA"/>
</dbReference>
<dbReference type="AlphaFoldDB" id="B4JPI1"/>
<dbReference type="HOGENOM" id="CLU_2374966_0_0_1"/>
<dbReference type="InParanoid" id="B4JPI1"/>
<name>B4JPI1_DROGR</name>
<keyword evidence="3" id="KW-1185">Reference proteome</keyword>
<evidence type="ECO:0000313" key="3">
    <source>
        <dbReference type="Proteomes" id="UP000001070"/>
    </source>
</evidence>
<reference evidence="2 3" key="1">
    <citation type="journal article" date="2007" name="Nature">
        <title>Evolution of genes and genomes on the Drosophila phylogeny.</title>
        <authorList>
            <consortium name="Drosophila 12 Genomes Consortium"/>
            <person name="Clark A.G."/>
            <person name="Eisen M.B."/>
            <person name="Smith D.R."/>
            <person name="Bergman C.M."/>
            <person name="Oliver B."/>
            <person name="Markow T.A."/>
            <person name="Kaufman T.C."/>
            <person name="Kellis M."/>
            <person name="Gelbart W."/>
            <person name="Iyer V.N."/>
            <person name="Pollard D.A."/>
            <person name="Sackton T.B."/>
            <person name="Larracuente A.M."/>
            <person name="Singh N.D."/>
            <person name="Abad J.P."/>
            <person name="Abt D.N."/>
            <person name="Adryan B."/>
            <person name="Aguade M."/>
            <person name="Akashi H."/>
            <person name="Anderson W.W."/>
            <person name="Aquadro C.F."/>
            <person name="Ardell D.H."/>
            <person name="Arguello R."/>
            <person name="Artieri C.G."/>
            <person name="Barbash D.A."/>
            <person name="Barker D."/>
            <person name="Barsanti P."/>
            <person name="Batterham P."/>
            <person name="Batzoglou S."/>
            <person name="Begun D."/>
            <person name="Bhutkar A."/>
            <person name="Blanco E."/>
            <person name="Bosak S.A."/>
            <person name="Bradley R.K."/>
            <person name="Brand A.D."/>
            <person name="Brent M.R."/>
            <person name="Brooks A.N."/>
            <person name="Brown R.H."/>
            <person name="Butlin R.K."/>
            <person name="Caggese C."/>
            <person name="Calvi B.R."/>
            <person name="Bernardo de Carvalho A."/>
            <person name="Caspi A."/>
            <person name="Castrezana S."/>
            <person name="Celniker S.E."/>
            <person name="Chang J.L."/>
            <person name="Chapple C."/>
            <person name="Chatterji S."/>
            <person name="Chinwalla A."/>
            <person name="Civetta A."/>
            <person name="Clifton S.W."/>
            <person name="Comeron J.M."/>
            <person name="Costello J.C."/>
            <person name="Coyne J.A."/>
            <person name="Daub J."/>
            <person name="David R.G."/>
            <person name="Delcher A.L."/>
            <person name="Delehaunty K."/>
            <person name="Do C.B."/>
            <person name="Ebling H."/>
            <person name="Edwards K."/>
            <person name="Eickbush T."/>
            <person name="Evans J.D."/>
            <person name="Filipski A."/>
            <person name="Findeiss S."/>
            <person name="Freyhult E."/>
            <person name="Fulton L."/>
            <person name="Fulton R."/>
            <person name="Garcia A.C."/>
            <person name="Gardiner A."/>
            <person name="Garfield D.A."/>
            <person name="Garvin B.E."/>
            <person name="Gibson G."/>
            <person name="Gilbert D."/>
            <person name="Gnerre S."/>
            <person name="Godfrey J."/>
            <person name="Good R."/>
            <person name="Gotea V."/>
            <person name="Gravely B."/>
            <person name="Greenberg A.J."/>
            <person name="Griffiths-Jones S."/>
            <person name="Gross S."/>
            <person name="Guigo R."/>
            <person name="Gustafson E.A."/>
            <person name="Haerty W."/>
            <person name="Hahn M.W."/>
            <person name="Halligan D.L."/>
            <person name="Halpern A.L."/>
            <person name="Halter G.M."/>
            <person name="Han M.V."/>
            <person name="Heger A."/>
            <person name="Hillier L."/>
            <person name="Hinrichs A.S."/>
            <person name="Holmes I."/>
            <person name="Hoskins R.A."/>
            <person name="Hubisz M.J."/>
            <person name="Hultmark D."/>
            <person name="Huntley M.A."/>
            <person name="Jaffe D.B."/>
            <person name="Jagadeeshan S."/>
            <person name="Jeck W.R."/>
            <person name="Johnson J."/>
            <person name="Jones C.D."/>
            <person name="Jordan W.C."/>
            <person name="Karpen G.H."/>
            <person name="Kataoka E."/>
            <person name="Keightley P.D."/>
            <person name="Kheradpour P."/>
            <person name="Kirkness E.F."/>
            <person name="Koerich L.B."/>
            <person name="Kristiansen K."/>
            <person name="Kudrna D."/>
            <person name="Kulathinal R.J."/>
            <person name="Kumar S."/>
            <person name="Kwok R."/>
            <person name="Lander E."/>
            <person name="Langley C.H."/>
            <person name="Lapoint R."/>
            <person name="Lazzaro B.P."/>
            <person name="Lee S.J."/>
            <person name="Levesque L."/>
            <person name="Li R."/>
            <person name="Lin C.F."/>
            <person name="Lin M.F."/>
            <person name="Lindblad-Toh K."/>
            <person name="Llopart A."/>
            <person name="Long M."/>
            <person name="Low L."/>
            <person name="Lozovsky E."/>
            <person name="Lu J."/>
            <person name="Luo M."/>
            <person name="Machado C.A."/>
            <person name="Makalowski W."/>
            <person name="Marzo M."/>
            <person name="Matsuda M."/>
            <person name="Matzkin L."/>
            <person name="McAllister B."/>
            <person name="McBride C.S."/>
            <person name="McKernan B."/>
            <person name="McKernan K."/>
            <person name="Mendez-Lago M."/>
            <person name="Minx P."/>
            <person name="Mollenhauer M.U."/>
            <person name="Montooth K."/>
            <person name="Mount S.M."/>
            <person name="Mu X."/>
            <person name="Myers E."/>
            <person name="Negre B."/>
            <person name="Newfeld S."/>
            <person name="Nielsen R."/>
            <person name="Noor M.A."/>
            <person name="O'Grady P."/>
            <person name="Pachter L."/>
            <person name="Papaceit M."/>
            <person name="Parisi M.J."/>
            <person name="Parisi M."/>
            <person name="Parts L."/>
            <person name="Pedersen J.S."/>
            <person name="Pesole G."/>
            <person name="Phillippy A.M."/>
            <person name="Ponting C.P."/>
            <person name="Pop M."/>
            <person name="Porcelli D."/>
            <person name="Powell J.R."/>
            <person name="Prohaska S."/>
            <person name="Pruitt K."/>
            <person name="Puig M."/>
            <person name="Quesneville H."/>
            <person name="Ram K.R."/>
            <person name="Rand D."/>
            <person name="Rasmussen M.D."/>
            <person name="Reed L.K."/>
            <person name="Reenan R."/>
            <person name="Reily A."/>
            <person name="Remington K.A."/>
            <person name="Rieger T.T."/>
            <person name="Ritchie M.G."/>
            <person name="Robin C."/>
            <person name="Rogers Y.H."/>
            <person name="Rohde C."/>
            <person name="Rozas J."/>
            <person name="Rubenfield M.J."/>
            <person name="Ruiz A."/>
            <person name="Russo S."/>
            <person name="Salzberg S.L."/>
            <person name="Sanchez-Gracia A."/>
            <person name="Saranga D.J."/>
            <person name="Sato H."/>
            <person name="Schaeffer S.W."/>
            <person name="Schatz M.C."/>
            <person name="Schlenke T."/>
            <person name="Schwartz R."/>
            <person name="Segarra C."/>
            <person name="Singh R.S."/>
            <person name="Sirot L."/>
            <person name="Sirota M."/>
            <person name="Sisneros N.B."/>
            <person name="Smith C.D."/>
            <person name="Smith T.F."/>
            <person name="Spieth J."/>
            <person name="Stage D.E."/>
            <person name="Stark A."/>
            <person name="Stephan W."/>
            <person name="Strausberg R.L."/>
            <person name="Strempel S."/>
            <person name="Sturgill D."/>
            <person name="Sutton G."/>
            <person name="Sutton G.G."/>
            <person name="Tao W."/>
            <person name="Teichmann S."/>
            <person name="Tobari Y.N."/>
            <person name="Tomimura Y."/>
            <person name="Tsolas J.M."/>
            <person name="Valente V.L."/>
            <person name="Venter E."/>
            <person name="Venter J.C."/>
            <person name="Vicario S."/>
            <person name="Vieira F.G."/>
            <person name="Vilella A.J."/>
            <person name="Villasante A."/>
            <person name="Walenz B."/>
            <person name="Wang J."/>
            <person name="Wasserman M."/>
            <person name="Watts T."/>
            <person name="Wilson D."/>
            <person name="Wilson R.K."/>
            <person name="Wing R.A."/>
            <person name="Wolfner M.F."/>
            <person name="Wong A."/>
            <person name="Wong G.K."/>
            <person name="Wu C.I."/>
            <person name="Wu G."/>
            <person name="Yamamoto D."/>
            <person name="Yang H.P."/>
            <person name="Yang S.P."/>
            <person name="Yorke J.A."/>
            <person name="Yoshida K."/>
            <person name="Zdobnov E."/>
            <person name="Zhang P."/>
            <person name="Zhang Y."/>
            <person name="Zimin A.V."/>
            <person name="Baldwin J."/>
            <person name="Abdouelleil A."/>
            <person name="Abdulkadir J."/>
            <person name="Abebe A."/>
            <person name="Abera B."/>
            <person name="Abreu J."/>
            <person name="Acer S.C."/>
            <person name="Aftuck L."/>
            <person name="Alexander A."/>
            <person name="An P."/>
            <person name="Anderson E."/>
            <person name="Anderson S."/>
            <person name="Arachi H."/>
            <person name="Azer M."/>
            <person name="Bachantsang P."/>
            <person name="Barry A."/>
            <person name="Bayul T."/>
            <person name="Berlin A."/>
            <person name="Bessette D."/>
            <person name="Bloom T."/>
            <person name="Blye J."/>
            <person name="Boguslavskiy L."/>
            <person name="Bonnet C."/>
            <person name="Boukhgalter B."/>
            <person name="Bourzgui I."/>
            <person name="Brown A."/>
            <person name="Cahill P."/>
            <person name="Channer S."/>
            <person name="Cheshatsang Y."/>
            <person name="Chuda L."/>
            <person name="Citroen M."/>
            <person name="Collymore A."/>
            <person name="Cooke P."/>
            <person name="Costello M."/>
            <person name="D'Aco K."/>
            <person name="Daza R."/>
            <person name="De Haan G."/>
            <person name="DeGray S."/>
            <person name="DeMaso C."/>
            <person name="Dhargay N."/>
            <person name="Dooley K."/>
            <person name="Dooley E."/>
            <person name="Doricent M."/>
            <person name="Dorje P."/>
            <person name="Dorjee K."/>
            <person name="Dupes A."/>
            <person name="Elong R."/>
            <person name="Falk J."/>
            <person name="Farina A."/>
            <person name="Faro S."/>
            <person name="Ferguson D."/>
            <person name="Fisher S."/>
            <person name="Foley C.D."/>
            <person name="Franke A."/>
            <person name="Friedrich D."/>
            <person name="Gadbois L."/>
            <person name="Gearin G."/>
            <person name="Gearin C.R."/>
            <person name="Giannoukos G."/>
            <person name="Goode T."/>
            <person name="Graham J."/>
            <person name="Grandbois E."/>
            <person name="Grewal S."/>
            <person name="Gyaltsen K."/>
            <person name="Hafez N."/>
            <person name="Hagos B."/>
            <person name="Hall J."/>
            <person name="Henson C."/>
            <person name="Hollinger A."/>
            <person name="Honan T."/>
            <person name="Huard M.D."/>
            <person name="Hughes L."/>
            <person name="Hurhula B."/>
            <person name="Husby M.E."/>
            <person name="Kamat A."/>
            <person name="Kanga B."/>
            <person name="Kashin S."/>
            <person name="Khazanovich D."/>
            <person name="Kisner P."/>
            <person name="Lance K."/>
            <person name="Lara M."/>
            <person name="Lee W."/>
            <person name="Lennon N."/>
            <person name="Letendre F."/>
            <person name="LeVine R."/>
            <person name="Lipovsky A."/>
            <person name="Liu X."/>
            <person name="Liu J."/>
            <person name="Liu S."/>
            <person name="Lokyitsang T."/>
            <person name="Lokyitsang Y."/>
            <person name="Lubonja R."/>
            <person name="Lui A."/>
            <person name="MacDonald P."/>
            <person name="Magnisalis V."/>
            <person name="Maru K."/>
            <person name="Matthews C."/>
            <person name="McCusker W."/>
            <person name="McDonough S."/>
            <person name="Mehta T."/>
            <person name="Meldrim J."/>
            <person name="Meneus L."/>
            <person name="Mihai O."/>
            <person name="Mihalev A."/>
            <person name="Mihova T."/>
            <person name="Mittelman R."/>
            <person name="Mlenga V."/>
            <person name="Montmayeur A."/>
            <person name="Mulrain L."/>
            <person name="Navidi A."/>
            <person name="Naylor J."/>
            <person name="Negash T."/>
            <person name="Nguyen T."/>
            <person name="Nguyen N."/>
            <person name="Nicol R."/>
            <person name="Norbu C."/>
            <person name="Norbu N."/>
            <person name="Novod N."/>
            <person name="O'Neill B."/>
            <person name="Osman S."/>
            <person name="Markiewicz E."/>
            <person name="Oyono O.L."/>
            <person name="Patti C."/>
            <person name="Phunkhang P."/>
            <person name="Pierre F."/>
            <person name="Priest M."/>
            <person name="Raghuraman S."/>
            <person name="Rege F."/>
            <person name="Reyes R."/>
            <person name="Rise C."/>
            <person name="Rogov P."/>
            <person name="Ross K."/>
            <person name="Ryan E."/>
            <person name="Settipalli S."/>
            <person name="Shea T."/>
            <person name="Sherpa N."/>
            <person name="Shi L."/>
            <person name="Shih D."/>
            <person name="Sparrow T."/>
            <person name="Spaulding J."/>
            <person name="Stalker J."/>
            <person name="Stange-Thomann N."/>
            <person name="Stavropoulos S."/>
            <person name="Stone C."/>
            <person name="Strader C."/>
            <person name="Tesfaye S."/>
            <person name="Thomson T."/>
            <person name="Thoulutsang Y."/>
            <person name="Thoulutsang D."/>
            <person name="Topham K."/>
            <person name="Topping I."/>
            <person name="Tsamla T."/>
            <person name="Vassiliev H."/>
            <person name="Vo A."/>
            <person name="Wangchuk T."/>
            <person name="Wangdi T."/>
            <person name="Weiand M."/>
            <person name="Wilkinson J."/>
            <person name="Wilson A."/>
            <person name="Yadav S."/>
            <person name="Young G."/>
            <person name="Yu Q."/>
            <person name="Zembek L."/>
            <person name="Zhong D."/>
            <person name="Zimmer A."/>
            <person name="Zwirko Z."/>
            <person name="Jaffe D.B."/>
            <person name="Alvarez P."/>
            <person name="Brockman W."/>
            <person name="Butler J."/>
            <person name="Chin C."/>
            <person name="Gnerre S."/>
            <person name="Grabherr M."/>
            <person name="Kleber M."/>
            <person name="Mauceli E."/>
            <person name="MacCallum I."/>
        </authorList>
    </citation>
    <scope>NUCLEOTIDE SEQUENCE [LARGE SCALE GENOMIC DNA]</scope>
    <source>
        <strain evidence="3">Tucson 15287-2541.00</strain>
    </source>
</reference>
<gene>
    <name evidence="2" type="primary">Dgri\GH13523</name>
    <name evidence="2" type="ORF">Dgri_GH13523</name>
</gene>
<sequence length="95" mass="10689">MSKIPGPVSQCPIGIAGVPMSVYMYGRHVAKWDEDKDQDEDDDEDEDEDEDVYADEDEKEQMKTGSSRSTHRSYDVDVLGLLTGQAPSRCRVPQH</sequence>
<dbReference type="Proteomes" id="UP000001070">
    <property type="component" value="Unassembled WGS sequence"/>
</dbReference>
<accession>B4JPI1</accession>
<evidence type="ECO:0000313" key="2">
    <source>
        <dbReference type="EMBL" id="EDV98811.1"/>
    </source>
</evidence>
<feature type="region of interest" description="Disordered" evidence="1">
    <location>
        <begin position="31"/>
        <end position="75"/>
    </location>
</feature>